<dbReference type="Proteomes" id="UP000241769">
    <property type="component" value="Unassembled WGS sequence"/>
</dbReference>
<evidence type="ECO:0000256" key="1">
    <source>
        <dbReference type="SAM" id="MobiDB-lite"/>
    </source>
</evidence>
<reference evidence="2 3" key="1">
    <citation type="journal article" date="2018" name="Genome Biol. Evol.">
        <title>Multiple Roots of Fruiting Body Formation in Amoebozoa.</title>
        <authorList>
            <person name="Hillmann F."/>
            <person name="Forbes G."/>
            <person name="Novohradska S."/>
            <person name="Ferling I."/>
            <person name="Riege K."/>
            <person name="Groth M."/>
            <person name="Westermann M."/>
            <person name="Marz M."/>
            <person name="Spaller T."/>
            <person name="Winckler T."/>
            <person name="Schaap P."/>
            <person name="Glockner G."/>
        </authorList>
    </citation>
    <scope>NUCLEOTIDE SEQUENCE [LARGE SCALE GENOMIC DNA]</scope>
    <source>
        <strain evidence="2 3">Jena</strain>
    </source>
</reference>
<accession>A0A2P6NWU1</accession>
<evidence type="ECO:0000313" key="3">
    <source>
        <dbReference type="Proteomes" id="UP000241769"/>
    </source>
</evidence>
<name>A0A2P6NWU1_9EUKA</name>
<dbReference type="Gene3D" id="3.40.50.150">
    <property type="entry name" value="Vaccinia Virus protein VP39"/>
    <property type="match status" value="1"/>
</dbReference>
<keyword evidence="3" id="KW-1185">Reference proteome</keyword>
<dbReference type="InterPro" id="IPR029063">
    <property type="entry name" value="SAM-dependent_MTases_sf"/>
</dbReference>
<sequence length="493" mass="56913">MSDTSGQSTEDLTQKLKSHIIEHHQLSINRDQYKSLSSLYDSKEIIHALSQLVKDKSISFPFKSYGTEGVIHIAMFPHLSNIEKVNNYEVPRDQYRELTLYNNVDLVHRTREGPDGNDYNDIDYLSDFFQEEQRLKGRRSDCRESPLEFWENDSHKVFEEIISNMQRNDKVQLDSHNIRETLWKMTKECTIFKPSLVACIYRHFGAKRVLDISAGWGDRLLGAINCDLQLYLAADPNKSLSPGYDAVKNRFCDEKTRGNFIILPRPFQSITDGEFDEISGGEKFDLVFTSPPFFDFEIYTNDEGQSVIEHPKLNDWIVHFLFVCLSNAWRQLKPGGHMCIHLSDVFKTKICAVMNYFVLSLEGAISRESHRKIIGCIGGQSKVFPAWVWKKREENEEEDVKGRQLARDSIFYNYPASTRAQGRDTGVQTETETKGGAGESTETKEEKTEAGDKVEMKEMDDKVETRETGDNIEERREETEEMDTGDDPKMKRR</sequence>
<dbReference type="SUPFAM" id="SSF53335">
    <property type="entry name" value="S-adenosyl-L-methionine-dependent methyltransferases"/>
    <property type="match status" value="1"/>
</dbReference>
<feature type="region of interest" description="Disordered" evidence="1">
    <location>
        <begin position="419"/>
        <end position="493"/>
    </location>
</feature>
<gene>
    <name evidence="2" type="ORF">PROFUN_03310</name>
</gene>
<feature type="compositionally biased region" description="Basic and acidic residues" evidence="1">
    <location>
        <begin position="441"/>
        <end position="478"/>
    </location>
</feature>
<dbReference type="AlphaFoldDB" id="A0A2P6NWU1"/>
<proteinExistence type="predicted"/>
<evidence type="ECO:0000313" key="2">
    <source>
        <dbReference type="EMBL" id="PRP88396.1"/>
    </source>
</evidence>
<organism evidence="2 3">
    <name type="scientific">Planoprotostelium fungivorum</name>
    <dbReference type="NCBI Taxonomy" id="1890364"/>
    <lineage>
        <taxon>Eukaryota</taxon>
        <taxon>Amoebozoa</taxon>
        <taxon>Evosea</taxon>
        <taxon>Variosea</taxon>
        <taxon>Cavosteliida</taxon>
        <taxon>Cavosteliaceae</taxon>
        <taxon>Planoprotostelium</taxon>
    </lineage>
</organism>
<dbReference type="InParanoid" id="A0A2P6NWU1"/>
<comment type="caution">
    <text evidence="2">The sequence shown here is derived from an EMBL/GenBank/DDBJ whole genome shotgun (WGS) entry which is preliminary data.</text>
</comment>
<protein>
    <submittedName>
        <fullName evidence="2">Uncharacterized protein</fullName>
    </submittedName>
</protein>
<dbReference type="OrthoDB" id="407003at2759"/>
<dbReference type="EMBL" id="MDYQ01000011">
    <property type="protein sequence ID" value="PRP88396.1"/>
    <property type="molecule type" value="Genomic_DNA"/>
</dbReference>